<feature type="domain" description="Thiamine pyrophosphate enzyme central" evidence="4">
    <location>
        <begin position="197"/>
        <end position="286"/>
    </location>
</feature>
<dbReference type="GO" id="GO:0009099">
    <property type="term" value="P:L-valine biosynthetic process"/>
    <property type="evidence" value="ECO:0007669"/>
    <property type="project" value="TreeGrafter"/>
</dbReference>
<evidence type="ECO:0000259" key="5">
    <source>
        <dbReference type="Pfam" id="PF02775"/>
    </source>
</evidence>
<dbReference type="AlphaFoldDB" id="A0A370MYL3"/>
<dbReference type="InterPro" id="IPR012000">
    <property type="entry name" value="Thiamin_PyroP_enz_cen_dom"/>
</dbReference>
<dbReference type="CDD" id="cd07035">
    <property type="entry name" value="TPP_PYR_POX_like"/>
    <property type="match status" value="1"/>
</dbReference>
<name>A0A370MYL3_9BURK</name>
<dbReference type="OrthoDB" id="2254214at2"/>
<reference evidence="8" key="1">
    <citation type="submission" date="2018-05" db="EMBL/GenBank/DDBJ databases">
        <authorList>
            <person name="Feng T."/>
        </authorList>
    </citation>
    <scope>NUCLEOTIDE SEQUENCE [LARGE SCALE GENOMIC DNA]</scope>
    <source>
        <strain evidence="8">S27</strain>
    </source>
</reference>
<dbReference type="GO" id="GO:0030976">
    <property type="term" value="F:thiamine pyrophosphate binding"/>
    <property type="evidence" value="ECO:0007669"/>
    <property type="project" value="InterPro"/>
</dbReference>
<dbReference type="InterPro" id="IPR011766">
    <property type="entry name" value="TPP_enzyme_TPP-bd"/>
</dbReference>
<keyword evidence="8" id="KW-1185">Reference proteome</keyword>
<evidence type="ECO:0000256" key="2">
    <source>
        <dbReference type="ARBA" id="ARBA00023052"/>
    </source>
</evidence>
<feature type="domain" description="Thiamine pyrophosphate enzyme N-terminal TPP-binding" evidence="6">
    <location>
        <begin position="4"/>
        <end position="72"/>
    </location>
</feature>
<dbReference type="GO" id="GO:0005948">
    <property type="term" value="C:acetolactate synthase complex"/>
    <property type="evidence" value="ECO:0007669"/>
    <property type="project" value="TreeGrafter"/>
</dbReference>
<dbReference type="GO" id="GO:0003984">
    <property type="term" value="F:acetolactate synthase activity"/>
    <property type="evidence" value="ECO:0007669"/>
    <property type="project" value="TreeGrafter"/>
</dbReference>
<dbReference type="Pfam" id="PF00205">
    <property type="entry name" value="TPP_enzyme_M"/>
    <property type="match status" value="1"/>
</dbReference>
<dbReference type="Proteomes" id="UP000254875">
    <property type="component" value="Unassembled WGS sequence"/>
</dbReference>
<dbReference type="InterPro" id="IPR045229">
    <property type="entry name" value="TPP_enz"/>
</dbReference>
<organism evidence="7 8">
    <name type="scientific">Paraburkholderia lacunae</name>
    <dbReference type="NCBI Taxonomy" id="2211104"/>
    <lineage>
        <taxon>Bacteria</taxon>
        <taxon>Pseudomonadati</taxon>
        <taxon>Pseudomonadota</taxon>
        <taxon>Betaproteobacteria</taxon>
        <taxon>Burkholderiales</taxon>
        <taxon>Burkholderiaceae</taxon>
        <taxon>Paraburkholderia</taxon>
    </lineage>
</organism>
<dbReference type="Gene3D" id="3.40.50.1220">
    <property type="entry name" value="TPP-binding domain"/>
    <property type="match status" value="1"/>
</dbReference>
<proteinExistence type="inferred from homology"/>
<dbReference type="SUPFAM" id="SSF52467">
    <property type="entry name" value="DHS-like NAD/FAD-binding domain"/>
    <property type="match status" value="1"/>
</dbReference>
<sequence length="591" mass="62743">MKLTGAQVIAQAMKNFGVQYVAGVPGRDCLSLLDAFLDAGREIPFIQVMQSRSAVHLADGFHRACGRPMALIGGESGNDVPMPTDMNVMEAHSSAALMIGGRAAADPVQYASSERGDAGGHRGAQVSGSAVRRWSLQNAAQLPDVLQSACSVLLASQPKPVQMEVPLDVQCEPLEIDMDALHAQQLAEPPTADRRLIEKAVALLLSSMRPAIFVGIGIGTETMDAKDAILELATKLGAPVVASASAKGVVPEDHPISGLSAGRFGTAVGNSILARADLLLVVGCKDADWAGLPDVLRAGGSSDERTLIRVSLELLQDDQGWELDIHADVSGALRDMSAAMSPQRSRRALSRHESWLATIEKLKTHWLQLVADRSAVLKMPFSAQRPISVLQQVMERDGVLVAGPGTALMAVQQVFRAYQPRTQLTCANSPVVGWAVPAAIGAKLAVPAKDVVCVVGDGDFLQSLPEMAVCVMHGLPLVFVVLNNCGHMSTRFLQQKLLGRHVGSEFNMPNGRPYSPDFSDIARSFGLEAWRVEHESQLERALRGALSSGGPALVEILTAREDYAALAGFCGGPGYPAEKSSTRRPEGSAVE</sequence>
<dbReference type="InterPro" id="IPR029061">
    <property type="entry name" value="THDP-binding"/>
</dbReference>
<dbReference type="SUPFAM" id="SSF52518">
    <property type="entry name" value="Thiamin diphosphate-binding fold (THDP-binding)"/>
    <property type="match status" value="2"/>
</dbReference>
<evidence type="ECO:0000259" key="4">
    <source>
        <dbReference type="Pfam" id="PF00205"/>
    </source>
</evidence>
<dbReference type="PANTHER" id="PTHR18968:SF13">
    <property type="entry name" value="ACETOLACTATE SYNTHASE CATALYTIC SUBUNIT, MITOCHONDRIAL"/>
    <property type="match status" value="1"/>
</dbReference>
<gene>
    <name evidence="7" type="ORF">DLM46_33335</name>
</gene>
<dbReference type="Pfam" id="PF02775">
    <property type="entry name" value="TPP_enzyme_C"/>
    <property type="match status" value="1"/>
</dbReference>
<feature type="domain" description="Thiamine pyrophosphate enzyme TPP-binding" evidence="5">
    <location>
        <begin position="405"/>
        <end position="556"/>
    </location>
</feature>
<dbReference type="GO" id="GO:0000287">
    <property type="term" value="F:magnesium ion binding"/>
    <property type="evidence" value="ECO:0007669"/>
    <property type="project" value="InterPro"/>
</dbReference>
<dbReference type="GO" id="GO:0050660">
    <property type="term" value="F:flavin adenine dinucleotide binding"/>
    <property type="evidence" value="ECO:0007669"/>
    <property type="project" value="TreeGrafter"/>
</dbReference>
<evidence type="ECO:0000256" key="1">
    <source>
        <dbReference type="ARBA" id="ARBA00007812"/>
    </source>
</evidence>
<evidence type="ECO:0000256" key="3">
    <source>
        <dbReference type="RuleBase" id="RU362132"/>
    </source>
</evidence>
<dbReference type="CDD" id="cd00568">
    <property type="entry name" value="TPP_enzymes"/>
    <property type="match status" value="1"/>
</dbReference>
<keyword evidence="2 3" id="KW-0786">Thiamine pyrophosphate</keyword>
<accession>A0A370MYL3</accession>
<comment type="caution">
    <text evidence="7">The sequence shown here is derived from an EMBL/GenBank/DDBJ whole genome shotgun (WGS) entry which is preliminary data.</text>
</comment>
<dbReference type="InterPro" id="IPR012001">
    <property type="entry name" value="Thiamin_PyroP_enz_TPP-bd_dom"/>
</dbReference>
<dbReference type="EMBL" id="QHKS01000034">
    <property type="protein sequence ID" value="RDJ98444.1"/>
    <property type="molecule type" value="Genomic_DNA"/>
</dbReference>
<comment type="similarity">
    <text evidence="1 3">Belongs to the TPP enzyme family.</text>
</comment>
<dbReference type="RefSeq" id="WP_133300421.1">
    <property type="nucleotide sequence ID" value="NZ_QHKS01000034.1"/>
</dbReference>
<dbReference type="Pfam" id="PF02776">
    <property type="entry name" value="TPP_enzyme_N"/>
    <property type="match status" value="1"/>
</dbReference>
<dbReference type="InterPro" id="IPR029035">
    <property type="entry name" value="DHS-like_NAD/FAD-binding_dom"/>
</dbReference>
<evidence type="ECO:0000259" key="6">
    <source>
        <dbReference type="Pfam" id="PF02776"/>
    </source>
</evidence>
<evidence type="ECO:0000313" key="7">
    <source>
        <dbReference type="EMBL" id="RDJ98444.1"/>
    </source>
</evidence>
<dbReference type="PANTHER" id="PTHR18968">
    <property type="entry name" value="THIAMINE PYROPHOSPHATE ENZYMES"/>
    <property type="match status" value="1"/>
</dbReference>
<protein>
    <submittedName>
        <fullName evidence="7">Acetolactate synthase</fullName>
    </submittedName>
</protein>
<dbReference type="Gene3D" id="3.40.50.970">
    <property type="match status" value="2"/>
</dbReference>
<dbReference type="GO" id="GO:0009097">
    <property type="term" value="P:isoleucine biosynthetic process"/>
    <property type="evidence" value="ECO:0007669"/>
    <property type="project" value="TreeGrafter"/>
</dbReference>
<evidence type="ECO:0000313" key="8">
    <source>
        <dbReference type="Proteomes" id="UP000254875"/>
    </source>
</evidence>